<dbReference type="EMBL" id="KZ613964">
    <property type="protein sequence ID" value="PMD31051.1"/>
    <property type="molecule type" value="Genomic_DNA"/>
</dbReference>
<feature type="compositionally biased region" description="Polar residues" evidence="1">
    <location>
        <begin position="18"/>
        <end position="33"/>
    </location>
</feature>
<organism evidence="2 3">
    <name type="scientific">Hyaloscypha variabilis (strain UAMH 11265 / GT02V1 / F)</name>
    <name type="common">Meliniomyces variabilis</name>
    <dbReference type="NCBI Taxonomy" id="1149755"/>
    <lineage>
        <taxon>Eukaryota</taxon>
        <taxon>Fungi</taxon>
        <taxon>Dikarya</taxon>
        <taxon>Ascomycota</taxon>
        <taxon>Pezizomycotina</taxon>
        <taxon>Leotiomycetes</taxon>
        <taxon>Helotiales</taxon>
        <taxon>Hyaloscyphaceae</taxon>
        <taxon>Hyaloscypha</taxon>
        <taxon>Hyaloscypha variabilis</taxon>
    </lineage>
</organism>
<accession>A0A2J6QXT5</accession>
<evidence type="ECO:0000313" key="3">
    <source>
        <dbReference type="Proteomes" id="UP000235786"/>
    </source>
</evidence>
<evidence type="ECO:0000313" key="2">
    <source>
        <dbReference type="EMBL" id="PMD31051.1"/>
    </source>
</evidence>
<protein>
    <submittedName>
        <fullName evidence="2">Uncharacterized protein</fullName>
    </submittedName>
</protein>
<name>A0A2J6QXT5_HYAVF</name>
<feature type="region of interest" description="Disordered" evidence="1">
    <location>
        <begin position="1"/>
        <end position="193"/>
    </location>
</feature>
<proteinExistence type="predicted"/>
<dbReference type="AlphaFoldDB" id="A0A2J6QXT5"/>
<gene>
    <name evidence="2" type="ORF">L207DRAFT_519710</name>
</gene>
<feature type="compositionally biased region" description="Low complexity" evidence="1">
    <location>
        <begin position="141"/>
        <end position="151"/>
    </location>
</feature>
<feature type="compositionally biased region" description="Polar residues" evidence="1">
    <location>
        <begin position="167"/>
        <end position="180"/>
    </location>
</feature>
<dbReference type="Proteomes" id="UP000235786">
    <property type="component" value="Unassembled WGS sequence"/>
</dbReference>
<keyword evidence="3" id="KW-1185">Reference proteome</keyword>
<evidence type="ECO:0000256" key="1">
    <source>
        <dbReference type="SAM" id="MobiDB-lite"/>
    </source>
</evidence>
<feature type="compositionally biased region" description="Polar residues" evidence="1">
    <location>
        <begin position="1"/>
        <end position="10"/>
    </location>
</feature>
<feature type="compositionally biased region" description="Polar residues" evidence="1">
    <location>
        <begin position="40"/>
        <end position="90"/>
    </location>
</feature>
<reference evidence="2 3" key="1">
    <citation type="submission" date="2016-04" db="EMBL/GenBank/DDBJ databases">
        <title>A degradative enzymes factory behind the ericoid mycorrhizal symbiosis.</title>
        <authorList>
            <consortium name="DOE Joint Genome Institute"/>
            <person name="Martino E."/>
            <person name="Morin E."/>
            <person name="Grelet G."/>
            <person name="Kuo A."/>
            <person name="Kohler A."/>
            <person name="Daghino S."/>
            <person name="Barry K."/>
            <person name="Choi C."/>
            <person name="Cichocki N."/>
            <person name="Clum A."/>
            <person name="Copeland A."/>
            <person name="Hainaut M."/>
            <person name="Haridas S."/>
            <person name="Labutti K."/>
            <person name="Lindquist E."/>
            <person name="Lipzen A."/>
            <person name="Khouja H.-R."/>
            <person name="Murat C."/>
            <person name="Ohm R."/>
            <person name="Olson A."/>
            <person name="Spatafora J."/>
            <person name="Veneault-Fourrey C."/>
            <person name="Henrissat B."/>
            <person name="Grigoriev I."/>
            <person name="Martin F."/>
            <person name="Perotto S."/>
        </authorList>
    </citation>
    <scope>NUCLEOTIDE SEQUENCE [LARGE SCALE GENOMIC DNA]</scope>
    <source>
        <strain evidence="2 3">F</strain>
    </source>
</reference>
<sequence length="193" mass="21024">MWSAMSSGSSHIPGAPSLANTVGTFEGRSNQSMLPPRQQAGETYQNITQSRQRIAPSNSSQGTYQFNSQRPATNQNDSPPQAQTSTSGRQLPQDLSAAVGQDPSEDYIDPSLIDHPMLSGLRNWSDLDDMFGDPPSETPEQQYQIQSPQQQTPDNNPLDSVFEFENLVQNPGNQGTNSGYMPSGSEGNRGYLQ</sequence>